<evidence type="ECO:0000259" key="3">
    <source>
        <dbReference type="Pfam" id="PF14417"/>
    </source>
</evidence>
<feature type="region of interest" description="Disordered" evidence="1">
    <location>
        <begin position="727"/>
        <end position="794"/>
    </location>
</feature>
<gene>
    <name evidence="4" type="ORF">B9Z19DRAFT_983471</name>
</gene>
<feature type="domain" description="MEDS" evidence="3">
    <location>
        <begin position="30"/>
        <end position="191"/>
    </location>
</feature>
<evidence type="ECO:0008006" key="6">
    <source>
        <dbReference type="Google" id="ProtNLM"/>
    </source>
</evidence>
<evidence type="ECO:0000313" key="4">
    <source>
        <dbReference type="EMBL" id="PUU78384.1"/>
    </source>
</evidence>
<dbReference type="Pfam" id="PF08447">
    <property type="entry name" value="PAS_3"/>
    <property type="match status" value="1"/>
</dbReference>
<feature type="region of interest" description="Disordered" evidence="1">
    <location>
        <begin position="397"/>
        <end position="433"/>
    </location>
</feature>
<feature type="domain" description="PAS fold-3" evidence="2">
    <location>
        <begin position="289"/>
        <end position="372"/>
    </location>
</feature>
<dbReference type="InterPro" id="IPR000014">
    <property type="entry name" value="PAS"/>
</dbReference>
<feature type="compositionally biased region" description="Polar residues" evidence="1">
    <location>
        <begin position="398"/>
        <end position="407"/>
    </location>
</feature>
<dbReference type="Gene3D" id="3.30.450.20">
    <property type="entry name" value="PAS domain"/>
    <property type="match status" value="1"/>
</dbReference>
<feature type="compositionally biased region" description="Basic and acidic residues" evidence="1">
    <location>
        <begin position="782"/>
        <end position="794"/>
    </location>
</feature>
<dbReference type="InterPro" id="IPR035965">
    <property type="entry name" value="PAS-like_dom_sf"/>
</dbReference>
<evidence type="ECO:0000256" key="1">
    <source>
        <dbReference type="SAM" id="MobiDB-lite"/>
    </source>
</evidence>
<dbReference type="Pfam" id="PF14417">
    <property type="entry name" value="MEDS"/>
    <property type="match status" value="1"/>
</dbReference>
<reference evidence="4 5" key="1">
    <citation type="submission" date="2017-04" db="EMBL/GenBank/DDBJ databases">
        <title>Draft genome sequence of Tuber borchii Vittad., a whitish edible truffle.</title>
        <authorList>
            <consortium name="DOE Joint Genome Institute"/>
            <person name="Murat C."/>
            <person name="Kuo A."/>
            <person name="Barry K.W."/>
            <person name="Clum A."/>
            <person name="Dockter R.B."/>
            <person name="Fauchery L."/>
            <person name="Iotti M."/>
            <person name="Kohler A."/>
            <person name="Labutti K."/>
            <person name="Lindquist E.A."/>
            <person name="Lipzen A."/>
            <person name="Ohm R.A."/>
            <person name="Wang M."/>
            <person name="Grigoriev I.V."/>
            <person name="Zambonelli A."/>
            <person name="Martin F.M."/>
        </authorList>
    </citation>
    <scope>NUCLEOTIDE SEQUENCE [LARGE SCALE GENOMIC DNA]</scope>
    <source>
        <strain evidence="4 5">Tbo3840</strain>
    </source>
</reference>
<sequence length="794" mass="88787">MAGSVTPGGAQKKPPRNKKSAASPPTPRCDHALQFYEAESYLYSAISSFILPTFFSTESASVIIATRTHLDALEVHLREQNLVPGQLKDRGQLVVLDADEILLSIMPGGSLDIDLFDQYLRKLFPDVQSKFPKVRVYGELVNILCEQGNYELARQLEVAWERFLSEPDRNVALLCGYNMGVFEAEGLSEVFQQICLNHSKVEPTEKEYPTLGHSNNQKTAVAMLQQKTRCLEAEINRRKMSEAAFQMILDHFSSGSRASDKSYEADGGYVAYPTGICGRILHEGRIRYFANDRFCQISGLAEAIIRRDGNWLSAVHHFDREKVSRCFSFEDGRMRKVEYRFVHPSGDIRWVSAEFTVILSGYTHSVVDITGIKEGATQRRKRSDNYGEICSSHHSEWGTMQNFTGEGQQRPIPDSVPRWDGGHSSTHSPNRNSLFLDTSQKALVEHAQAEVEKISKVFSQIAREEAAPQNSINFPAVSKTMDELQAWHSSLPGGFTISAVISDHSFHPALRSRILLGHCTYYRSILAVTRRILVRVATRAAKSAHPNDSSSEVLYGNKCIGAARAICRIHDLLASDDMVPAQWSWLTISSYFIACLIVFLDTSLNPPETPASDLEHIIPRCLDTIRNSVNTNPYSKRYIETLDPLWIALKPPVPHGRSSPRPPSITPSEDWASLEVTTKWTQGRGTTITGDILDILASPWISGDAEWAATGHDWRFLAPQLNQPHISPLSSTHMSGSNSSTPSEYTTWGDRSSSIRRAKRSKADDEGVYERSSTPLSSRSRHSAERGGEVYRRR</sequence>
<dbReference type="EMBL" id="NESQ01000121">
    <property type="protein sequence ID" value="PUU78384.1"/>
    <property type="molecule type" value="Genomic_DNA"/>
</dbReference>
<dbReference type="InterPro" id="IPR013655">
    <property type="entry name" value="PAS_fold_3"/>
</dbReference>
<accession>A0A2T6ZSH4</accession>
<dbReference type="STRING" id="42251.A0A2T6ZSH4"/>
<feature type="compositionally biased region" description="Low complexity" evidence="1">
    <location>
        <begin position="730"/>
        <end position="743"/>
    </location>
</feature>
<dbReference type="AlphaFoldDB" id="A0A2T6ZSH4"/>
<dbReference type="InterPro" id="IPR025847">
    <property type="entry name" value="MEDS_domain"/>
</dbReference>
<proteinExistence type="predicted"/>
<dbReference type="CDD" id="cd12148">
    <property type="entry name" value="fungal_TF_MHR"/>
    <property type="match status" value="1"/>
</dbReference>
<dbReference type="CDD" id="cd00130">
    <property type="entry name" value="PAS"/>
    <property type="match status" value="1"/>
</dbReference>
<dbReference type="OrthoDB" id="5378913at2759"/>
<keyword evidence="5" id="KW-1185">Reference proteome</keyword>
<organism evidence="4 5">
    <name type="scientific">Tuber borchii</name>
    <name type="common">White truffle</name>
    <dbReference type="NCBI Taxonomy" id="42251"/>
    <lineage>
        <taxon>Eukaryota</taxon>
        <taxon>Fungi</taxon>
        <taxon>Dikarya</taxon>
        <taxon>Ascomycota</taxon>
        <taxon>Pezizomycotina</taxon>
        <taxon>Pezizomycetes</taxon>
        <taxon>Pezizales</taxon>
        <taxon>Tuberaceae</taxon>
        <taxon>Tuber</taxon>
    </lineage>
</organism>
<evidence type="ECO:0000313" key="5">
    <source>
        <dbReference type="Proteomes" id="UP000244722"/>
    </source>
</evidence>
<feature type="compositionally biased region" description="Polar residues" evidence="1">
    <location>
        <begin position="423"/>
        <end position="433"/>
    </location>
</feature>
<evidence type="ECO:0000259" key="2">
    <source>
        <dbReference type="Pfam" id="PF08447"/>
    </source>
</evidence>
<dbReference type="SUPFAM" id="SSF55785">
    <property type="entry name" value="PYP-like sensor domain (PAS domain)"/>
    <property type="match status" value="1"/>
</dbReference>
<name>A0A2T6ZSH4_TUBBO</name>
<protein>
    <recommendedName>
        <fullName evidence="6">PAS domain-containing protein</fullName>
    </recommendedName>
</protein>
<dbReference type="Proteomes" id="UP000244722">
    <property type="component" value="Unassembled WGS sequence"/>
</dbReference>
<comment type="caution">
    <text evidence="4">The sequence shown here is derived from an EMBL/GenBank/DDBJ whole genome shotgun (WGS) entry which is preliminary data.</text>
</comment>
<feature type="region of interest" description="Disordered" evidence="1">
    <location>
        <begin position="1"/>
        <end position="26"/>
    </location>
</feature>